<feature type="domain" description="Type II secretion system protein GspF" evidence="7">
    <location>
        <begin position="141"/>
        <end position="269"/>
    </location>
</feature>
<keyword evidence="4 6" id="KW-1133">Transmembrane helix</keyword>
<feature type="transmembrane region" description="Helical" evidence="6">
    <location>
        <begin position="251"/>
        <end position="271"/>
    </location>
</feature>
<feature type="transmembrane region" description="Helical" evidence="6">
    <location>
        <begin position="101"/>
        <end position="122"/>
    </location>
</feature>
<evidence type="ECO:0000256" key="6">
    <source>
        <dbReference type="SAM" id="Phobius"/>
    </source>
</evidence>
<dbReference type="AlphaFoldDB" id="A0A6J7VXV7"/>
<organism evidence="8">
    <name type="scientific">freshwater metagenome</name>
    <dbReference type="NCBI Taxonomy" id="449393"/>
    <lineage>
        <taxon>unclassified sequences</taxon>
        <taxon>metagenomes</taxon>
        <taxon>ecological metagenomes</taxon>
    </lineage>
</organism>
<evidence type="ECO:0000256" key="3">
    <source>
        <dbReference type="ARBA" id="ARBA00022692"/>
    </source>
</evidence>
<feature type="transmembrane region" description="Helical" evidence="6">
    <location>
        <begin position="75"/>
        <end position="95"/>
    </location>
</feature>
<evidence type="ECO:0000256" key="5">
    <source>
        <dbReference type="ARBA" id="ARBA00023136"/>
    </source>
</evidence>
<evidence type="ECO:0000256" key="1">
    <source>
        <dbReference type="ARBA" id="ARBA00004651"/>
    </source>
</evidence>
<dbReference type="Pfam" id="PF00482">
    <property type="entry name" value="T2SSF"/>
    <property type="match status" value="1"/>
</dbReference>
<evidence type="ECO:0000259" key="7">
    <source>
        <dbReference type="Pfam" id="PF00482"/>
    </source>
</evidence>
<evidence type="ECO:0000256" key="4">
    <source>
        <dbReference type="ARBA" id="ARBA00022989"/>
    </source>
</evidence>
<evidence type="ECO:0000313" key="8">
    <source>
        <dbReference type="EMBL" id="CAB5128597.1"/>
    </source>
</evidence>
<dbReference type="PANTHER" id="PTHR35007:SF1">
    <property type="entry name" value="PILUS ASSEMBLY PROTEIN"/>
    <property type="match status" value="1"/>
</dbReference>
<reference evidence="8" key="1">
    <citation type="submission" date="2020-05" db="EMBL/GenBank/DDBJ databases">
        <authorList>
            <person name="Chiriac C."/>
            <person name="Salcher M."/>
            <person name="Ghai R."/>
            <person name="Kavagutti S V."/>
        </authorList>
    </citation>
    <scope>NUCLEOTIDE SEQUENCE</scope>
</reference>
<proteinExistence type="predicted"/>
<dbReference type="PANTHER" id="PTHR35007">
    <property type="entry name" value="INTEGRAL MEMBRANE PROTEIN-RELATED"/>
    <property type="match status" value="1"/>
</dbReference>
<keyword evidence="2" id="KW-1003">Cell membrane</keyword>
<comment type="subcellular location">
    <subcellularLocation>
        <location evidence="1">Cell membrane</location>
        <topology evidence="1">Multi-pass membrane protein</topology>
    </subcellularLocation>
</comment>
<dbReference type="GO" id="GO:0005886">
    <property type="term" value="C:plasma membrane"/>
    <property type="evidence" value="ECO:0007669"/>
    <property type="project" value="UniProtKB-SubCell"/>
</dbReference>
<dbReference type="EMBL" id="CAFBRX010000127">
    <property type="protein sequence ID" value="CAB5128597.1"/>
    <property type="molecule type" value="Genomic_DNA"/>
</dbReference>
<evidence type="ECO:0000256" key="2">
    <source>
        <dbReference type="ARBA" id="ARBA00022475"/>
    </source>
</evidence>
<keyword evidence="3 6" id="KW-0812">Transmembrane</keyword>
<accession>A0A6J7VXV7</accession>
<keyword evidence="5 6" id="KW-0472">Membrane</keyword>
<dbReference type="InterPro" id="IPR018076">
    <property type="entry name" value="T2SS_GspF_dom"/>
</dbReference>
<gene>
    <name evidence="8" type="ORF">UFOPK4422_01178</name>
</gene>
<protein>
    <submittedName>
        <fullName evidence="8">Unannotated protein</fullName>
    </submittedName>
</protein>
<sequence length="281" mass="29803">MIFWGVGAGLGGLLIRQALRRPALATVLPKYGSGATASRSQMQLLVKLIEKHFSVSTSDLAMCDRTLTEVTTERLLGALIGAALPLAMLVLTTLGGSGLPLPLLMVCSLILAVLGFILPVIQLRTRASARRREFRTALSAFLDLVSIMLAGGAGIETALVSASRVGDGETFIRIADALDVARSRRQSLWEVLAVEGERLGIEELPELAATIRLGGEQGARMTASLVAKASSMRSKQLAEIEAQANSATERMGLPMVLLFLGFLVLLGYPALQMINSGFGSQ</sequence>
<name>A0A6J7VXV7_9ZZZZ</name>